<evidence type="ECO:0000256" key="4">
    <source>
        <dbReference type="HAMAP-Rule" id="MF_00571"/>
    </source>
</evidence>
<dbReference type="Pfam" id="PF02744">
    <property type="entry name" value="GalP_UDP_tr_C"/>
    <property type="match status" value="1"/>
</dbReference>
<proteinExistence type="inferred from homology"/>
<dbReference type="Proteomes" id="UP000464658">
    <property type="component" value="Chromosome"/>
</dbReference>
<comment type="catalytic activity">
    <reaction evidence="1 4">
        <text>alpha-D-galactose 1-phosphate + UDP-alpha-D-glucose = alpha-D-glucose 1-phosphate + UDP-alpha-D-galactose</text>
        <dbReference type="Rhea" id="RHEA:13989"/>
        <dbReference type="ChEBI" id="CHEBI:58336"/>
        <dbReference type="ChEBI" id="CHEBI:58601"/>
        <dbReference type="ChEBI" id="CHEBI:58885"/>
        <dbReference type="ChEBI" id="CHEBI:66914"/>
        <dbReference type="EC" id="2.7.7.12"/>
    </reaction>
</comment>
<keyword evidence="3 4" id="KW-0299">Galactose metabolism</keyword>
<dbReference type="AlphaFoldDB" id="A0A5S9MI28"/>
<keyword evidence="4" id="KW-0808">Transferase</keyword>
<evidence type="ECO:0000259" key="5">
    <source>
        <dbReference type="Pfam" id="PF02744"/>
    </source>
</evidence>
<dbReference type="UniPathway" id="UPA00214"/>
<dbReference type="PROSITE" id="PS01163">
    <property type="entry name" value="GAL_P_UDP_TRANSF_II"/>
    <property type="match status" value="1"/>
</dbReference>
<accession>A0A5S9MI28</accession>
<dbReference type="EMBL" id="AP021906">
    <property type="protein sequence ID" value="BBP93100.1"/>
    <property type="molecule type" value="Genomic_DNA"/>
</dbReference>
<dbReference type="GO" id="GO:0005737">
    <property type="term" value="C:cytoplasm"/>
    <property type="evidence" value="ECO:0007669"/>
    <property type="project" value="UniProtKB-SubCell"/>
</dbReference>
<reference evidence="6 7" key="1">
    <citation type="submission" date="2019-12" db="EMBL/GenBank/DDBJ databases">
        <title>Full genome sequence of a Bacillus safensis strain isolated from commercially available natto in Indonesia.</title>
        <authorList>
            <person name="Yoshida M."/>
            <person name="Uomi M."/>
            <person name="Waturangi D."/>
            <person name="Ekaputri J.J."/>
            <person name="Setiamarga D.H.E."/>
        </authorList>
    </citation>
    <scope>NUCLEOTIDE SEQUENCE [LARGE SCALE GENOMIC DNA]</scope>
    <source>
        <strain evidence="6 7">IDN1</strain>
    </source>
</reference>
<evidence type="ECO:0000256" key="3">
    <source>
        <dbReference type="ARBA" id="ARBA00023144"/>
    </source>
</evidence>
<evidence type="ECO:0000256" key="1">
    <source>
        <dbReference type="ARBA" id="ARBA00001107"/>
    </source>
</evidence>
<protein>
    <recommendedName>
        <fullName evidence="4">Galactose-1-phosphate uridylyltransferase</fullName>
        <shortName evidence="4">Gal-1-P uridylyltransferase</shortName>
        <ecNumber evidence="4">2.7.7.12</ecNumber>
    </recommendedName>
    <alternativeName>
        <fullName evidence="4">UDP-glucose--hexose-1-phosphate uridylyltransferase</fullName>
    </alternativeName>
</protein>
<dbReference type="InterPro" id="IPR000766">
    <property type="entry name" value="GalP_uridyl_Trfase_II"/>
</dbReference>
<sequence length="279" mass="32081">MFKGEHEPMSITKKTFERLLSFIYIYPHYFIGSNADLPIVGGSILSHDHFQGGAHEFPMAKAKLEDVFSLSAFPNVRAGIVKWPMSVIRLRSSDRQTLADAADFILNEWKMYSDEEVELLAHTGETPHNTITPIARRHGDDYELDLVLRNNRTNKQHPDGIFHPHEEVHHIKKENIGLIEVMGLAVLPGRLAEELSQLKEALLSQNPLKKSKPVLLSRNTKHGQSVCLKRTPLQRRIQKPFYKKEVGMIFFLEFSHRRVCLKKTEQGKTAFKRFIHTLI</sequence>
<comment type="similarity">
    <text evidence="4">Belongs to the galactose-1-phosphate uridylyltransferase type 2 family.</text>
</comment>
<comment type="subcellular location">
    <subcellularLocation>
        <location evidence="4">Cytoplasm</location>
    </subcellularLocation>
</comment>
<feature type="domain" description="Galactose-1-phosphate uridyl transferase C-terminal" evidence="5">
    <location>
        <begin position="25"/>
        <end position="204"/>
    </location>
</feature>
<evidence type="ECO:0000313" key="6">
    <source>
        <dbReference type="EMBL" id="BBP93100.1"/>
    </source>
</evidence>
<dbReference type="EC" id="2.7.7.12" evidence="4"/>
<dbReference type="InterPro" id="IPR023425">
    <property type="entry name" value="GalP_uridyl_Trfase_II_CS"/>
</dbReference>
<dbReference type="GO" id="GO:0006012">
    <property type="term" value="P:galactose metabolic process"/>
    <property type="evidence" value="ECO:0007669"/>
    <property type="project" value="UniProtKB-UniRule"/>
</dbReference>
<dbReference type="PANTHER" id="PTHR39191:SF1">
    <property type="entry name" value="DUF4922 DOMAIN-CONTAINING PROTEIN"/>
    <property type="match status" value="1"/>
</dbReference>
<dbReference type="PANTHER" id="PTHR39191">
    <property type="entry name" value="GALACTOSE-1-PHOSPHATE URIDYLYLTRANSFERASE"/>
    <property type="match status" value="1"/>
</dbReference>
<name>A0A5S9MI28_BACIA</name>
<comment type="pathway">
    <text evidence="2 4">Carbohydrate metabolism; galactose metabolism.</text>
</comment>
<keyword evidence="4" id="KW-0548">Nucleotidyltransferase</keyword>
<dbReference type="GO" id="GO:0008108">
    <property type="term" value="F:UDP-glucose:hexose-1-phosphate uridylyltransferase activity"/>
    <property type="evidence" value="ECO:0007669"/>
    <property type="project" value="UniProtKB-UniRule"/>
</dbReference>
<dbReference type="InterPro" id="IPR005850">
    <property type="entry name" value="GalP_Utransf_C"/>
</dbReference>
<evidence type="ECO:0000313" key="7">
    <source>
        <dbReference type="Proteomes" id="UP000464658"/>
    </source>
</evidence>
<gene>
    <name evidence="4" type="primary">galT</name>
    <name evidence="6" type="ORF">BsIDN1_67180</name>
</gene>
<keyword evidence="4" id="KW-0963">Cytoplasm</keyword>
<dbReference type="HAMAP" id="MF_00571">
    <property type="entry name" value="GalP_UDP_trans"/>
    <property type="match status" value="1"/>
</dbReference>
<organism evidence="6 7">
    <name type="scientific">Bacillus safensis</name>
    <dbReference type="NCBI Taxonomy" id="561879"/>
    <lineage>
        <taxon>Bacteria</taxon>
        <taxon>Bacillati</taxon>
        <taxon>Bacillota</taxon>
        <taxon>Bacilli</taxon>
        <taxon>Bacillales</taxon>
        <taxon>Bacillaceae</taxon>
        <taxon>Bacillus</taxon>
    </lineage>
</organism>
<evidence type="ECO:0000256" key="2">
    <source>
        <dbReference type="ARBA" id="ARBA00004947"/>
    </source>
</evidence>
<keyword evidence="4" id="KW-0119">Carbohydrate metabolism</keyword>